<name>A0A1F4TNJ4_UNCSA</name>
<evidence type="ECO:0000256" key="3">
    <source>
        <dbReference type="ARBA" id="ARBA00022475"/>
    </source>
</evidence>
<feature type="transmembrane region" description="Helical" evidence="14">
    <location>
        <begin position="21"/>
        <end position="37"/>
    </location>
</feature>
<feature type="active site" evidence="15">
    <location>
        <position position="68"/>
    </location>
</feature>
<evidence type="ECO:0000256" key="14">
    <source>
        <dbReference type="PIRNR" id="PIRNR006404"/>
    </source>
</evidence>
<dbReference type="AlphaFoldDB" id="A0A1F4TNJ4"/>
<protein>
    <recommendedName>
        <fullName evidence="14">Zinc metalloprotease</fullName>
    </recommendedName>
</protein>
<keyword evidence="13 14" id="KW-0472">Membrane</keyword>
<keyword evidence="5 14" id="KW-0812">Transmembrane</keyword>
<keyword evidence="3 14" id="KW-1003">Cell membrane</keyword>
<organism evidence="19 20">
    <name type="scientific">candidate division WOR-1 bacterium RIFOXYB2_FULL_48_7</name>
    <dbReference type="NCBI Taxonomy" id="1802583"/>
    <lineage>
        <taxon>Bacteria</taxon>
        <taxon>Bacillati</taxon>
        <taxon>Saganbacteria</taxon>
    </lineage>
</organism>
<dbReference type="Pfam" id="PF02163">
    <property type="entry name" value="Peptidase_M50"/>
    <property type="match status" value="1"/>
</dbReference>
<comment type="caution">
    <text evidence="19">The sequence shown here is derived from an EMBL/GenBank/DDBJ whole genome shotgun (WGS) entry which is preliminary data.</text>
</comment>
<keyword evidence="4 14" id="KW-0645">Protease</keyword>
<evidence type="ECO:0000256" key="8">
    <source>
        <dbReference type="ARBA" id="ARBA00022801"/>
    </source>
</evidence>
<accession>A0A1F4TNJ4</accession>
<dbReference type="Gene3D" id="3.10.580.10">
    <property type="entry name" value="CBS-domain"/>
    <property type="match status" value="2"/>
</dbReference>
<dbReference type="PROSITE" id="PS51371">
    <property type="entry name" value="CBS"/>
    <property type="match status" value="2"/>
</dbReference>
<feature type="domain" description="CBS" evidence="18">
    <location>
        <begin position="252"/>
        <end position="308"/>
    </location>
</feature>
<dbReference type="Pfam" id="PF00571">
    <property type="entry name" value="CBS"/>
    <property type="match status" value="2"/>
</dbReference>
<dbReference type="Proteomes" id="UP000178951">
    <property type="component" value="Unassembled WGS sequence"/>
</dbReference>
<dbReference type="InterPro" id="IPR046342">
    <property type="entry name" value="CBS_dom_sf"/>
</dbReference>
<gene>
    <name evidence="19" type="ORF">A2311_01130</name>
</gene>
<dbReference type="GO" id="GO:0005886">
    <property type="term" value="C:plasma membrane"/>
    <property type="evidence" value="ECO:0007669"/>
    <property type="project" value="UniProtKB-SubCell"/>
</dbReference>
<dbReference type="PANTHER" id="PTHR39188">
    <property type="entry name" value="MEMBRANE-ASSOCIATED ZINC METALLOPROTEASE M50B"/>
    <property type="match status" value="1"/>
</dbReference>
<dbReference type="PIRSF" id="PIRSF006404">
    <property type="entry name" value="UCP006404_Pept_M50_CBS"/>
    <property type="match status" value="1"/>
</dbReference>
<dbReference type="GO" id="GO:0008237">
    <property type="term" value="F:metallopeptidase activity"/>
    <property type="evidence" value="ECO:0007669"/>
    <property type="project" value="UniProtKB-UniRule"/>
</dbReference>
<feature type="transmembrane region" description="Helical" evidence="14">
    <location>
        <begin position="196"/>
        <end position="226"/>
    </location>
</feature>
<dbReference type="SUPFAM" id="SSF54631">
    <property type="entry name" value="CBS-domain pair"/>
    <property type="match status" value="1"/>
</dbReference>
<dbReference type="EMBL" id="MEUF01000046">
    <property type="protein sequence ID" value="OGC34285.1"/>
    <property type="molecule type" value="Genomic_DNA"/>
</dbReference>
<dbReference type="CDD" id="cd06164">
    <property type="entry name" value="S2P-M50_SpoIVFB_CBS"/>
    <property type="match status" value="1"/>
</dbReference>
<dbReference type="STRING" id="1802583.A2311_01130"/>
<dbReference type="GO" id="GO:0006508">
    <property type="term" value="P:proteolysis"/>
    <property type="evidence" value="ECO:0007669"/>
    <property type="project" value="UniProtKB-KW"/>
</dbReference>
<dbReference type="SMART" id="SM00116">
    <property type="entry name" value="CBS"/>
    <property type="match status" value="1"/>
</dbReference>
<evidence type="ECO:0000256" key="4">
    <source>
        <dbReference type="ARBA" id="ARBA00022670"/>
    </source>
</evidence>
<evidence type="ECO:0000256" key="15">
    <source>
        <dbReference type="PIRSR" id="PIRSR006404-1"/>
    </source>
</evidence>
<evidence type="ECO:0000256" key="7">
    <source>
        <dbReference type="ARBA" id="ARBA00022737"/>
    </source>
</evidence>
<keyword evidence="12 17" id="KW-0129">CBS domain</keyword>
<keyword evidence="10 14" id="KW-1133">Transmembrane helix</keyword>
<comment type="similarity">
    <text evidence="2 14">Belongs to the peptidase M50B family.</text>
</comment>
<keyword evidence="6 14" id="KW-0479">Metal-binding</keyword>
<evidence type="ECO:0000313" key="20">
    <source>
        <dbReference type="Proteomes" id="UP000178951"/>
    </source>
</evidence>
<keyword evidence="7" id="KW-0677">Repeat</keyword>
<sequence length="374" mass="41875">MKQTFKLIKIFDIPIEINYSWFAILGLIIFTLAKGYFPATNPELTEGYYWLMAVIAALLLFACLLAHELSHSLVAIKNKLPIHGITLFIFGGVAHLAEEPATPLVEFKMAIAGPIMSLLLALLFFLLSELSFIFGFPHYWLTLANYLLMLNLAVAVFNLIPGFPLDGGRILRAAIWWFSGDLKKATGIASAFGKGFAFFLIAIGLFNLFTGSIISGIWFIFIGLFLEEAAETSYRQAMMKNILSGIKIGNIMTTNLITVPADLPLNKLLDEYFFRFRFTTFPVVENDQLLGLTSFHAIKEIPREKWPELSVKEIMLPISEDFTASKELDVSQAMLKMANNGLGRLLVIDNNRLIGLVSQRDVMRLFELKTELGG</sequence>
<evidence type="ECO:0000256" key="6">
    <source>
        <dbReference type="ARBA" id="ARBA00022723"/>
    </source>
</evidence>
<reference evidence="19 20" key="1">
    <citation type="journal article" date="2016" name="Nat. Commun.">
        <title>Thousands of microbial genomes shed light on interconnected biogeochemical processes in an aquifer system.</title>
        <authorList>
            <person name="Anantharaman K."/>
            <person name="Brown C.T."/>
            <person name="Hug L.A."/>
            <person name="Sharon I."/>
            <person name="Castelle C.J."/>
            <person name="Probst A.J."/>
            <person name="Thomas B.C."/>
            <person name="Singh A."/>
            <person name="Wilkins M.J."/>
            <person name="Karaoz U."/>
            <person name="Brodie E.L."/>
            <person name="Williams K.H."/>
            <person name="Hubbard S.S."/>
            <person name="Banfield J.F."/>
        </authorList>
    </citation>
    <scope>NUCLEOTIDE SEQUENCE [LARGE SCALE GENOMIC DNA]</scope>
</reference>
<evidence type="ECO:0000256" key="13">
    <source>
        <dbReference type="ARBA" id="ARBA00023136"/>
    </source>
</evidence>
<proteinExistence type="inferred from homology"/>
<dbReference type="InterPro" id="IPR016483">
    <property type="entry name" value="UCP006404_Pept_M50_CBS"/>
</dbReference>
<feature type="transmembrane region" description="Helical" evidence="14">
    <location>
        <begin position="139"/>
        <end position="160"/>
    </location>
</feature>
<keyword evidence="9 14" id="KW-0862">Zinc</keyword>
<evidence type="ECO:0000256" key="1">
    <source>
        <dbReference type="ARBA" id="ARBA00004651"/>
    </source>
</evidence>
<evidence type="ECO:0000256" key="9">
    <source>
        <dbReference type="ARBA" id="ARBA00022833"/>
    </source>
</evidence>
<keyword evidence="11 14" id="KW-0482">Metalloprotease</keyword>
<dbReference type="GO" id="GO:0046872">
    <property type="term" value="F:metal ion binding"/>
    <property type="evidence" value="ECO:0007669"/>
    <property type="project" value="UniProtKB-UniRule"/>
</dbReference>
<comment type="cofactor">
    <cofactor evidence="14 16">
        <name>Zn(2+)</name>
        <dbReference type="ChEBI" id="CHEBI:29105"/>
    </cofactor>
    <text evidence="14 16">Binds 1 zinc ion per subunit.</text>
</comment>
<keyword evidence="8 14" id="KW-0378">Hydrolase</keyword>
<feature type="transmembrane region" description="Helical" evidence="14">
    <location>
        <begin position="49"/>
        <end position="68"/>
    </location>
</feature>
<evidence type="ECO:0000313" key="19">
    <source>
        <dbReference type="EMBL" id="OGC34285.1"/>
    </source>
</evidence>
<comment type="subcellular location">
    <subcellularLocation>
        <location evidence="1 14">Cell membrane</location>
        <topology evidence="1 14">Multi-pass membrane protein</topology>
    </subcellularLocation>
</comment>
<feature type="transmembrane region" description="Helical" evidence="14">
    <location>
        <begin position="80"/>
        <end position="97"/>
    </location>
</feature>
<dbReference type="InterPro" id="IPR000644">
    <property type="entry name" value="CBS_dom"/>
</dbReference>
<evidence type="ECO:0000256" key="16">
    <source>
        <dbReference type="PIRSR" id="PIRSR006404-2"/>
    </source>
</evidence>
<dbReference type="PANTHER" id="PTHR39188:SF3">
    <property type="entry name" value="STAGE IV SPORULATION PROTEIN FB"/>
    <property type="match status" value="1"/>
</dbReference>
<feature type="transmembrane region" description="Helical" evidence="14">
    <location>
        <begin position="109"/>
        <end position="127"/>
    </location>
</feature>
<evidence type="ECO:0000256" key="10">
    <source>
        <dbReference type="ARBA" id="ARBA00022989"/>
    </source>
</evidence>
<dbReference type="InterPro" id="IPR008915">
    <property type="entry name" value="Peptidase_M50"/>
</dbReference>
<evidence type="ECO:0000256" key="5">
    <source>
        <dbReference type="ARBA" id="ARBA00022692"/>
    </source>
</evidence>
<evidence type="ECO:0000256" key="11">
    <source>
        <dbReference type="ARBA" id="ARBA00023049"/>
    </source>
</evidence>
<feature type="domain" description="CBS" evidence="18">
    <location>
        <begin position="315"/>
        <end position="372"/>
    </location>
</feature>
<evidence type="ECO:0000256" key="17">
    <source>
        <dbReference type="PROSITE-ProRule" id="PRU00703"/>
    </source>
</evidence>
<feature type="binding site" evidence="16">
    <location>
        <position position="71"/>
    </location>
    <ligand>
        <name>Zn(2+)</name>
        <dbReference type="ChEBI" id="CHEBI:29105"/>
        <note>catalytic</note>
    </ligand>
</feature>
<evidence type="ECO:0000256" key="12">
    <source>
        <dbReference type="ARBA" id="ARBA00023122"/>
    </source>
</evidence>
<evidence type="ECO:0000256" key="2">
    <source>
        <dbReference type="ARBA" id="ARBA00007931"/>
    </source>
</evidence>
<feature type="binding site" evidence="16">
    <location>
        <position position="166"/>
    </location>
    <ligand>
        <name>Zn(2+)</name>
        <dbReference type="ChEBI" id="CHEBI:29105"/>
        <note>catalytic</note>
    </ligand>
</feature>
<evidence type="ECO:0000259" key="18">
    <source>
        <dbReference type="PROSITE" id="PS51371"/>
    </source>
</evidence>
<feature type="binding site" evidence="16">
    <location>
        <position position="67"/>
    </location>
    <ligand>
        <name>Zn(2+)</name>
        <dbReference type="ChEBI" id="CHEBI:29105"/>
        <note>catalytic</note>
    </ligand>
</feature>